<feature type="region of interest" description="Disordered" evidence="1">
    <location>
        <begin position="89"/>
        <end position="109"/>
    </location>
</feature>
<name>A0A4R6JSH6_9ACTN</name>
<gene>
    <name evidence="2" type="ORF">C8E87_3348</name>
</gene>
<evidence type="ECO:0000256" key="1">
    <source>
        <dbReference type="SAM" id="MobiDB-lite"/>
    </source>
</evidence>
<proteinExistence type="predicted"/>
<keyword evidence="3" id="KW-1185">Reference proteome</keyword>
<reference evidence="2 3" key="1">
    <citation type="submission" date="2019-03" db="EMBL/GenBank/DDBJ databases">
        <title>Sequencing the genomes of 1000 actinobacteria strains.</title>
        <authorList>
            <person name="Klenk H.-P."/>
        </authorList>
    </citation>
    <scope>NUCLEOTIDE SEQUENCE [LARGE SCALE GENOMIC DNA]</scope>
    <source>
        <strain evidence="2 3">DSM 43805</strain>
    </source>
</reference>
<sequence length="294" mass="32804">MSTNRMRKSPEQLWLERTFLLRHRICAEIGADLRSCAAIPVDVPGKSLFGDLAERAIGLSLCDEAPYQDLFRVLGGDRAARLLRSAGYEADESREDTGQTSWQRSDTTPSPLRLFLTAYRLAQANQLLNPQGGEQPDPRTIARLLGRHPQALPFRRGDAKFQWLGFRDLWASYSASFQAALRSYGNATAQVALLGGRRCADLLIGTTVLEVKSGRLDDDRYLAQLIDQMISYTLLAHYDGHPATHVAAYAMRYQRLLRFEGESFLNRLAGRRINIDTASAEFAALISGGRREAT</sequence>
<protein>
    <submittedName>
        <fullName evidence="2">Uncharacterized protein</fullName>
    </submittedName>
</protein>
<dbReference type="OrthoDB" id="3359378at2"/>
<feature type="compositionally biased region" description="Polar residues" evidence="1">
    <location>
        <begin position="98"/>
        <end position="109"/>
    </location>
</feature>
<dbReference type="AlphaFoldDB" id="A0A4R6JSH6"/>
<dbReference type="Proteomes" id="UP000294901">
    <property type="component" value="Unassembled WGS sequence"/>
</dbReference>
<comment type="caution">
    <text evidence="2">The sequence shown here is derived from an EMBL/GenBank/DDBJ whole genome shotgun (WGS) entry which is preliminary data.</text>
</comment>
<organism evidence="2 3">
    <name type="scientific">Paractinoplanes brasiliensis</name>
    <dbReference type="NCBI Taxonomy" id="52695"/>
    <lineage>
        <taxon>Bacteria</taxon>
        <taxon>Bacillati</taxon>
        <taxon>Actinomycetota</taxon>
        <taxon>Actinomycetes</taxon>
        <taxon>Micromonosporales</taxon>
        <taxon>Micromonosporaceae</taxon>
        <taxon>Paractinoplanes</taxon>
    </lineage>
</organism>
<evidence type="ECO:0000313" key="2">
    <source>
        <dbReference type="EMBL" id="TDO39653.1"/>
    </source>
</evidence>
<evidence type="ECO:0000313" key="3">
    <source>
        <dbReference type="Proteomes" id="UP000294901"/>
    </source>
</evidence>
<dbReference type="RefSeq" id="WP_133873946.1">
    <property type="nucleotide sequence ID" value="NZ_BOMD01000054.1"/>
</dbReference>
<accession>A0A4R6JSH6</accession>
<dbReference type="EMBL" id="SNWR01000001">
    <property type="protein sequence ID" value="TDO39653.1"/>
    <property type="molecule type" value="Genomic_DNA"/>
</dbReference>